<keyword evidence="1" id="KW-0472">Membrane</keyword>
<reference evidence="2 3" key="1">
    <citation type="submission" date="2021-02" db="EMBL/GenBank/DDBJ databases">
        <title>FDA dAtabase for Regulatory Grade micrObial Sequences (FDA-ARGOS): Supporting development and validation of Infectious Disease Dx tests.</title>
        <authorList>
            <person name="Sproer C."/>
            <person name="Gronow S."/>
            <person name="Severitt S."/>
            <person name="Schroder I."/>
            <person name="Tallon L."/>
            <person name="Sadzewicz L."/>
            <person name="Zhao X."/>
            <person name="Boylan J."/>
            <person name="Ott S."/>
            <person name="Bowen H."/>
            <person name="Vavikolanu K."/>
            <person name="Mehta A."/>
            <person name="Aluvathingal J."/>
            <person name="Nadendla S."/>
            <person name="Lowell S."/>
            <person name="Myers T."/>
            <person name="Yan Y."/>
            <person name="Sichtig H."/>
        </authorList>
    </citation>
    <scope>NUCLEOTIDE SEQUENCE [LARGE SCALE GENOMIC DNA]</scope>
    <source>
        <strain evidence="2 3">FDAARGOS_1207</strain>
    </source>
</reference>
<name>A0ABX7HCB2_9STAP</name>
<organism evidence="2 3">
    <name type="scientific">Mammaliicoccus vitulinus</name>
    <dbReference type="NCBI Taxonomy" id="71237"/>
    <lineage>
        <taxon>Bacteria</taxon>
        <taxon>Bacillati</taxon>
        <taxon>Bacillota</taxon>
        <taxon>Bacilli</taxon>
        <taxon>Bacillales</taxon>
        <taxon>Staphylococcaceae</taxon>
        <taxon>Mammaliicoccus</taxon>
    </lineage>
</organism>
<gene>
    <name evidence="2" type="ORF">I6J37_08615</name>
</gene>
<evidence type="ECO:0000313" key="2">
    <source>
        <dbReference type="EMBL" id="QRO84277.1"/>
    </source>
</evidence>
<dbReference type="EMBL" id="CP069486">
    <property type="protein sequence ID" value="QRO84277.1"/>
    <property type="molecule type" value="Genomic_DNA"/>
</dbReference>
<dbReference type="RefSeq" id="WP_103323320.1">
    <property type="nucleotide sequence ID" value="NZ_CBCPHH010000008.1"/>
</dbReference>
<feature type="transmembrane region" description="Helical" evidence="1">
    <location>
        <begin position="163"/>
        <end position="184"/>
    </location>
</feature>
<evidence type="ECO:0000313" key="3">
    <source>
        <dbReference type="Proteomes" id="UP000627155"/>
    </source>
</evidence>
<sequence length="242" mass="27044">MNIGQLVKYDLTRIFRSPLGYLGFLISILPGLGIILSVKTLDGPFTAEVVMVMFFVFGGLVMLMFAIRTIVRDMQYGTIQLFLNSRTNRIKYLYAKLISAIGIVVIFTILGTLLILLSTSIIGAGNLSASDFLKMFGEFILIMLFYVTLLNILNLLTGKSAIVYTATILCIIFLPTIFDAFIFIPEIGEDLAKMMQYNPLDFLPKILNQGLLSMKASQIWISIACIAIFTAINHFIIRNKNI</sequence>
<feature type="transmembrane region" description="Helical" evidence="1">
    <location>
        <begin position="136"/>
        <end position="156"/>
    </location>
</feature>
<protein>
    <submittedName>
        <fullName evidence="2">ABC transporter permease</fullName>
    </submittedName>
</protein>
<dbReference type="Proteomes" id="UP000627155">
    <property type="component" value="Chromosome"/>
</dbReference>
<feature type="transmembrane region" description="Helical" evidence="1">
    <location>
        <begin position="50"/>
        <end position="71"/>
    </location>
</feature>
<feature type="transmembrane region" description="Helical" evidence="1">
    <location>
        <begin position="219"/>
        <end position="237"/>
    </location>
</feature>
<dbReference type="Pfam" id="PF12679">
    <property type="entry name" value="ABC2_membrane_2"/>
    <property type="match status" value="1"/>
</dbReference>
<keyword evidence="3" id="KW-1185">Reference proteome</keyword>
<feature type="transmembrane region" description="Helical" evidence="1">
    <location>
        <begin position="21"/>
        <end position="38"/>
    </location>
</feature>
<keyword evidence="1" id="KW-0812">Transmembrane</keyword>
<feature type="transmembrane region" description="Helical" evidence="1">
    <location>
        <begin position="92"/>
        <end position="116"/>
    </location>
</feature>
<keyword evidence="1" id="KW-1133">Transmembrane helix</keyword>
<evidence type="ECO:0000256" key="1">
    <source>
        <dbReference type="SAM" id="Phobius"/>
    </source>
</evidence>
<accession>A0ABX7HCB2</accession>
<proteinExistence type="predicted"/>